<evidence type="ECO:0000313" key="1">
    <source>
        <dbReference type="EMBL" id="CAE1304425.1"/>
    </source>
</evidence>
<comment type="caution">
    <text evidence="1">The sequence shown here is derived from an EMBL/GenBank/DDBJ whole genome shotgun (WGS) entry which is preliminary data.</text>
</comment>
<dbReference type="EMBL" id="CAHIKZ030003815">
    <property type="protein sequence ID" value="CAE1304425.1"/>
    <property type="molecule type" value="Genomic_DNA"/>
</dbReference>
<name>A0A812DN72_ACAPH</name>
<keyword evidence="2" id="KW-1185">Reference proteome</keyword>
<gene>
    <name evidence="1" type="ORF">SPHA_57022</name>
</gene>
<accession>A0A812DN72</accession>
<dbReference type="Proteomes" id="UP000597762">
    <property type="component" value="Unassembled WGS sequence"/>
</dbReference>
<evidence type="ECO:0000313" key="2">
    <source>
        <dbReference type="Proteomes" id="UP000597762"/>
    </source>
</evidence>
<protein>
    <submittedName>
        <fullName evidence="1">Uncharacterized protein</fullName>
    </submittedName>
</protein>
<sequence length="245" mass="27403">MVMYHLPSTRRTLSVSVCRSVAEASDGGHHGVIGVGLVDLLDRDRRHPALRLGLLGLVTGMGCFGGLTPTGRLRRSSNSITDHGRRRSAPEVRRLRQADGCASCVFLRDRAHHSVGYGMGGDEAIGGLFDQLARLLARSVRLRDLDGPATWAEARAGRKPFPTPLTRRECVTRLLFPQAPPLLDQHPAPVRCRRTLRREVHDRRQVRPVRPDQRFQHVAPSGIVDECRFAGHPAWSARRRHRRAR</sequence>
<reference evidence="1" key="1">
    <citation type="submission" date="2021-01" db="EMBL/GenBank/DDBJ databases">
        <authorList>
            <person name="Li R."/>
            <person name="Bekaert M."/>
        </authorList>
    </citation>
    <scope>NUCLEOTIDE SEQUENCE</scope>
    <source>
        <strain evidence="1">Farmed</strain>
    </source>
</reference>
<dbReference type="AlphaFoldDB" id="A0A812DN72"/>
<organism evidence="1 2">
    <name type="scientific">Acanthosepion pharaonis</name>
    <name type="common">Pharaoh cuttlefish</name>
    <name type="synonym">Sepia pharaonis</name>
    <dbReference type="NCBI Taxonomy" id="158019"/>
    <lineage>
        <taxon>Eukaryota</taxon>
        <taxon>Metazoa</taxon>
        <taxon>Spiralia</taxon>
        <taxon>Lophotrochozoa</taxon>
        <taxon>Mollusca</taxon>
        <taxon>Cephalopoda</taxon>
        <taxon>Coleoidea</taxon>
        <taxon>Decapodiformes</taxon>
        <taxon>Sepiida</taxon>
        <taxon>Sepiina</taxon>
        <taxon>Sepiidae</taxon>
        <taxon>Acanthosepion</taxon>
    </lineage>
</organism>
<proteinExistence type="predicted"/>